<dbReference type="PROSITE" id="PS51257">
    <property type="entry name" value="PROKAR_LIPOPROTEIN"/>
    <property type="match status" value="1"/>
</dbReference>
<reference evidence="3 4" key="1">
    <citation type="submission" date="2023-11" db="EMBL/GenBank/DDBJ databases">
        <title>Halocaridina rubra genome assembly.</title>
        <authorList>
            <person name="Smith C."/>
        </authorList>
    </citation>
    <scope>NUCLEOTIDE SEQUENCE [LARGE SCALE GENOMIC DNA]</scope>
    <source>
        <strain evidence="3">EP-1</strain>
        <tissue evidence="3">Whole</tissue>
    </source>
</reference>
<feature type="region of interest" description="Disordered" evidence="1">
    <location>
        <begin position="1404"/>
        <end position="1439"/>
    </location>
</feature>
<organism evidence="3 4">
    <name type="scientific">Halocaridina rubra</name>
    <name type="common">Hawaiian red shrimp</name>
    <dbReference type="NCBI Taxonomy" id="373956"/>
    <lineage>
        <taxon>Eukaryota</taxon>
        <taxon>Metazoa</taxon>
        <taxon>Ecdysozoa</taxon>
        <taxon>Arthropoda</taxon>
        <taxon>Crustacea</taxon>
        <taxon>Multicrustacea</taxon>
        <taxon>Malacostraca</taxon>
        <taxon>Eumalacostraca</taxon>
        <taxon>Eucarida</taxon>
        <taxon>Decapoda</taxon>
        <taxon>Pleocyemata</taxon>
        <taxon>Caridea</taxon>
        <taxon>Atyoidea</taxon>
        <taxon>Atyidae</taxon>
        <taxon>Halocaridina</taxon>
    </lineage>
</organism>
<gene>
    <name evidence="3" type="ORF">SK128_007205</name>
</gene>
<proteinExistence type="predicted"/>
<keyword evidence="4" id="KW-1185">Reference proteome</keyword>
<keyword evidence="2" id="KW-0732">Signal</keyword>
<feature type="non-terminal residue" evidence="3">
    <location>
        <position position="1"/>
    </location>
</feature>
<feature type="signal peptide" evidence="2">
    <location>
        <begin position="1"/>
        <end position="27"/>
    </location>
</feature>
<comment type="caution">
    <text evidence="3">The sequence shown here is derived from an EMBL/GenBank/DDBJ whole genome shotgun (WGS) entry which is preliminary data.</text>
</comment>
<sequence length="2121" mass="236813">MRCIMQKTSGSFAVIFLIGCSSSMTWALPTTQLTSVNSKGNDSSFKSNAKWSEVESTGDETGLDVDRQRWTKGYVRNSRESRKRPYVPFNSLTFMASNNEIPPGDWYASNSSNIRQQIAGSKLAGYKPSSDTNVTTLRTTETSFSSTYTTITPSTSTELFHLSNTPNTNTKVSSTYRPNILQTLYTYTNMPFTQTPRTTKISYTTIPVPSTNTSRSPVTENPLMQSYFTTLHKYHSVPPFNFSAETFSSNIKESVTSADNMNIGFPSKIITFIPNQFTGKPLSSAVLVPGALKHNRTTIDSFSTWRPSLDNLENLTTTWPTTASTINLVTVKPTTYLEEILTTPESSSKPNVGSFTEHLNKFAPLTSQVKGRPTTRAPVYSTQNKVNHNPYRPTQASSLINNYFPSKTTFHPHSPKKNATVTYFQSTPSSQLKKGPLTVISDGYYSLRNSSEENLAFNSLETTPVPFLDKLIINEALSKFTKYSIKPIVSTTQSAGAEVTTKPIIFIEEPSTIGLSNHTIRHAGNHETVVLHFKDNNERIIESGPFSEWVTNQKPPARPHLIPVQAPSLADRVSTFVRNTKKTTTTSSPVQKGTPSSDYEYDFYEDNLSEYYAIYDNYFVEDSLHNSGVPPPIFPDLQTLTWPYTSRPATKQTTETSLPLNLNDSNLHPMHLETYFPESQILPNLPFLVHNTPTIPPSLPIPTSHSDEMSMPVLKGFGLDYSKNSQQVHSDIHQELNTERHFYKATYPISTDFNNTNSFLKNYSLSIANFTQLELSTFSSLINNTYTDSFSSVISDDNVQLNLQSLNKEHHFDYTKLNRTVVNSGNNAHDLNSNNIDVLETGYIPTHPILNKSTPLSPSLIYTSINTHNNQRESGILASDINSFIGLNPLRLQNTYNNDEKNSYLYDNNFSYKEKYTFPNMEEIHLSSPAFTIGSMNRIPPQSSFSSGNHINNKFTDTSHQNKQFNENLQMSSYLFDSVDVNDIDLLREQPHVQYIRTSQNINNKFNDFLTEPSKSNEILLPFDILSMLAKILNSSKDDSSLQINTSTSLGKEELTTVSPTHKPLIMDYSGLSLDGFVSQRIKEKYPFNRSQGLLRPLESISSTPRPSIAPSAITVRNQSMLIPHKKPPVVVTAENDLRPFVGTSFPKSIYQPILRPFLKNLTQNLTHNLDNFLHQFNNSTNKPDILYDMHEHSRLPSKPTIQDISTDVPVSEYVKSTSESSRHSILNVSMNDVNAVNVRGNTEAQSHTEQDGSNKVDYIENITYPNTPFTKYKHSISSTIPSITRDTDNSSVFTQFTDPGGIQDHFDPGTLDQGNTLTETQRDHQPVVVVKLWEIRNGQLNLLKEQPVPLEMFKNSSLSNGAVVNPQEVPSEVLKVLAANNEGLHSLYDPSLYNHNRIKRSKNINNDTFIRRSSKPSSERKGKSMNTNPGSFLKPLGNISQKITPTRRTLHDTRTLNFQVNENLSNNNSQQIIHLLNSKEYPESHYAQIRPSTRQAMVYFSQPLYTTTTGMQAEATGTDRTSRLKEKSTSLAHQANVENKNNVFLRNQASSPEFQPRFTNTQDRDTTQQQILTNNGYFGGVGNPTYSNLPLAIGTALAEDDVHYLQVLTQFANQLANSPSTDPRMQLFLNHLFHLSPQLKGLEKHHIDEADPLTKSRENNPSLGYGSSQIQPDSNLKGSVLELLPHDLPHVNPLLPPNGDATRDPVNLGDILTSLPSSSAINKEQLQTILNSLAGTNTLSGHLGSQGYLNQNNQGTQNSMLGNYDEQPTFDKPTILQNADLDNIASVESQVQASNPSAQEIPFFPFLHKGQSNPPTFQQQHLIPSNTEETGSHLLFSNPPSQFEASQDISHLSHLRPPRPTSAMDPINLPQTLIGNPFGDSIKSSFPPAVQQSYGISNYPSPLLDFILNNASRPGFLPQDEGFPFQQLNTPNTFNGNGFNPFDAYIPATGDPLLGPSINPSITVVKPVPATFNGASNVQNCVNNTLCGLGLAGLLSAGISKALLLPFLLGRRRRDLSTPSRNGQKRSSFLSPDMMFSHRFNNVSNITNKNSQNKYSHINNTIHHANESNALRIDSLDIVDHMKSLLEIFRVLPQEQQIFLMNNTLQYLRTDNGSAEIYMQ</sequence>
<feature type="region of interest" description="Disordered" evidence="1">
    <location>
        <begin position="1653"/>
        <end position="1674"/>
    </location>
</feature>
<evidence type="ECO:0000256" key="1">
    <source>
        <dbReference type="SAM" id="MobiDB-lite"/>
    </source>
</evidence>
<evidence type="ECO:0000256" key="2">
    <source>
        <dbReference type="SAM" id="SignalP"/>
    </source>
</evidence>
<dbReference type="EMBL" id="JAXCGZ010006685">
    <property type="protein sequence ID" value="KAK7079590.1"/>
    <property type="molecule type" value="Genomic_DNA"/>
</dbReference>
<protein>
    <submittedName>
        <fullName evidence="3">Uncharacterized protein</fullName>
    </submittedName>
</protein>
<evidence type="ECO:0000313" key="3">
    <source>
        <dbReference type="EMBL" id="KAK7079590.1"/>
    </source>
</evidence>
<feature type="compositionally biased region" description="Polar residues" evidence="1">
    <location>
        <begin position="1660"/>
        <end position="1674"/>
    </location>
</feature>
<name>A0AAN8X828_HALRR</name>
<accession>A0AAN8X828</accession>
<feature type="chain" id="PRO_5043037069" evidence="2">
    <location>
        <begin position="28"/>
        <end position="2121"/>
    </location>
</feature>
<dbReference type="Proteomes" id="UP001381693">
    <property type="component" value="Unassembled WGS sequence"/>
</dbReference>
<evidence type="ECO:0000313" key="4">
    <source>
        <dbReference type="Proteomes" id="UP001381693"/>
    </source>
</evidence>